<evidence type="ECO:0000313" key="2">
    <source>
        <dbReference type="EMBL" id="GMK53424.1"/>
    </source>
</evidence>
<sequence length="556" mass="61479">MSETKRPSTPPAKGKSKATYPTSPSSSPTESPPRTQKQFDELLEAYAGAFTDFYGLPSNPICLYKTGQRFRHLYGHGEFKIPRMLAPVVSHPIADNWDEIVSEIATHLDANKVDWTSIDPVRFKEQVNALNGPPQALPELYIWIGVEPLSLTPAKAKDVAHNVKAILVRWQHGDVEVALRESTLHRHMLPVVDDVRYAKEWHPFTSAIGVYIGNSLGLEGTGAVYYHMGNKMMLLTAAHVIRPPIESSYETVYQYKNPSQPKMAVVVPGKDSYESATAAVMDKLEHVQDAIEHTQWSLTRSIEEQAANQPLGQGGTPDVYESLLKVLSADLATYKELHAAVCRLKQDNLRTLGHVSFADQIIYGDKPHGYTRDWGLVEIAPGNLDLVSSSPNKIYIGDIDKVKYIATMFPRGDDRGHFVYPKSRFLPVHGIVPKAELSCPTHLILHDDKILYVVKNGRATGTTMGAMNGLESRTRTKLGHGAYQSMELMVMTIVADITFSKRGDSGAAVVDRNGRLVGLLTAGGGARANTDVTYLTPFWWLNSVIKNKFPAAHLCK</sequence>
<feature type="compositionally biased region" description="Low complexity" evidence="1">
    <location>
        <begin position="21"/>
        <end position="33"/>
    </location>
</feature>
<organism evidence="2 3">
    <name type="scientific">Cutaneotrichosporon spelunceum</name>
    <dbReference type="NCBI Taxonomy" id="1672016"/>
    <lineage>
        <taxon>Eukaryota</taxon>
        <taxon>Fungi</taxon>
        <taxon>Dikarya</taxon>
        <taxon>Basidiomycota</taxon>
        <taxon>Agaricomycotina</taxon>
        <taxon>Tremellomycetes</taxon>
        <taxon>Trichosporonales</taxon>
        <taxon>Trichosporonaceae</taxon>
        <taxon>Cutaneotrichosporon</taxon>
    </lineage>
</organism>
<keyword evidence="3" id="KW-1185">Reference proteome</keyword>
<gene>
    <name evidence="2" type="ORF">CspeluHIS016_0100100</name>
</gene>
<reference evidence="2" key="1">
    <citation type="journal article" date="2023" name="BMC Genomics">
        <title>Chromosome-level genome assemblies of Cutaneotrichosporon spp. (Trichosporonales, Basidiomycota) reveal imbalanced evolution between nucleotide sequences and chromosome synteny.</title>
        <authorList>
            <person name="Kobayashi Y."/>
            <person name="Kayamori A."/>
            <person name="Aoki K."/>
            <person name="Shiwa Y."/>
            <person name="Matsutani M."/>
            <person name="Fujita N."/>
            <person name="Sugita T."/>
            <person name="Iwasaki W."/>
            <person name="Tanaka N."/>
            <person name="Takashima M."/>
        </authorList>
    </citation>
    <scope>NUCLEOTIDE SEQUENCE</scope>
    <source>
        <strain evidence="2">HIS016</strain>
    </source>
</reference>
<dbReference type="Proteomes" id="UP001222932">
    <property type="component" value="Unassembled WGS sequence"/>
</dbReference>
<dbReference type="InterPro" id="IPR043504">
    <property type="entry name" value="Peptidase_S1_PA_chymotrypsin"/>
</dbReference>
<comment type="caution">
    <text evidence="2">The sequence shown here is derived from an EMBL/GenBank/DDBJ whole genome shotgun (WGS) entry which is preliminary data.</text>
</comment>
<dbReference type="AlphaFoldDB" id="A0AAD3Y988"/>
<evidence type="ECO:0008006" key="4">
    <source>
        <dbReference type="Google" id="ProtNLM"/>
    </source>
</evidence>
<evidence type="ECO:0000313" key="3">
    <source>
        <dbReference type="Proteomes" id="UP001222932"/>
    </source>
</evidence>
<proteinExistence type="predicted"/>
<reference evidence="2" key="2">
    <citation type="submission" date="2023-06" db="EMBL/GenBank/DDBJ databases">
        <authorList>
            <person name="Kobayashi Y."/>
            <person name="Kayamori A."/>
            <person name="Aoki K."/>
            <person name="Shiwa Y."/>
            <person name="Fujita N."/>
            <person name="Sugita T."/>
            <person name="Iwasaki W."/>
            <person name="Tanaka N."/>
            <person name="Takashima M."/>
        </authorList>
    </citation>
    <scope>NUCLEOTIDE SEQUENCE</scope>
    <source>
        <strain evidence="2">HIS016</strain>
    </source>
</reference>
<dbReference type="Gene3D" id="2.40.10.10">
    <property type="entry name" value="Trypsin-like serine proteases"/>
    <property type="match status" value="1"/>
</dbReference>
<name>A0AAD3Y988_9TREE</name>
<protein>
    <recommendedName>
        <fullName evidence="4">Trypsin-like serine protease</fullName>
    </recommendedName>
</protein>
<dbReference type="InterPro" id="IPR009003">
    <property type="entry name" value="Peptidase_S1_PA"/>
</dbReference>
<feature type="region of interest" description="Disordered" evidence="1">
    <location>
        <begin position="1"/>
        <end position="36"/>
    </location>
</feature>
<dbReference type="EMBL" id="BTCM01000001">
    <property type="protein sequence ID" value="GMK53424.1"/>
    <property type="molecule type" value="Genomic_DNA"/>
</dbReference>
<accession>A0AAD3Y988</accession>
<evidence type="ECO:0000256" key="1">
    <source>
        <dbReference type="SAM" id="MobiDB-lite"/>
    </source>
</evidence>
<dbReference type="SUPFAM" id="SSF50494">
    <property type="entry name" value="Trypsin-like serine proteases"/>
    <property type="match status" value="1"/>
</dbReference>